<accession>A0A0Q3THE0</accession>
<proteinExistence type="predicted"/>
<keyword evidence="1" id="KW-0812">Transmembrane</keyword>
<keyword evidence="1" id="KW-1133">Transmembrane helix</keyword>
<name>A0A0Q3THE0_9BACI</name>
<keyword evidence="3" id="KW-1185">Reference proteome</keyword>
<protein>
    <submittedName>
        <fullName evidence="2">Uncharacterized protein</fullName>
    </submittedName>
</protein>
<evidence type="ECO:0000256" key="1">
    <source>
        <dbReference type="SAM" id="Phobius"/>
    </source>
</evidence>
<gene>
    <name evidence="2" type="ORF">AN964_07715</name>
</gene>
<evidence type="ECO:0000313" key="3">
    <source>
        <dbReference type="Proteomes" id="UP000051888"/>
    </source>
</evidence>
<dbReference type="PATRIC" id="fig|157838.3.peg.1694"/>
<feature type="transmembrane region" description="Helical" evidence="1">
    <location>
        <begin position="9"/>
        <end position="30"/>
    </location>
</feature>
<keyword evidence="1" id="KW-0472">Membrane</keyword>
<sequence length="434" mass="47167">MLKKNQGHVLIIVLLIFTISFILITALFSLSVNTRKQINISDIEMQKTNAAEMGINLFEKYLLKVIQTKNYKNVNELLQQLKDQLNPLIKSRTIDNNLSYNINKIDISSTLDSQKNTIITLVVSTQGIFKDSVKTLNKTYKLTVPNGTGESGGNSEGIFTSKSQFDSISDSNRNFPSLSPVLSGKIPNQCTSNLSNCNLNTDVYFNQSLSLTGNYTVNGNAQFNDVTMNNNSKITISKDAIFTKAVFFNPDSEINIGGNALFNESLGFKATGPKLTISGDSKFNKAVLPQGSQLTLLGNTTFGNSLELNESNLTLGKNVYFSKNVRLSTNSTIKIYGSADFTGDINVDNGSSITINGNFYSPSKYITVNGTICVYGSSDVGENGGSTTNAQIIRNVGSCGNAPATIYILNKPIQSNDNTGDLNINIDSLPVKYQ</sequence>
<dbReference type="AlphaFoldDB" id="A0A0Q3THE0"/>
<evidence type="ECO:0000313" key="2">
    <source>
        <dbReference type="EMBL" id="KQL53390.1"/>
    </source>
</evidence>
<reference evidence="2 3" key="1">
    <citation type="submission" date="2015-09" db="EMBL/GenBank/DDBJ databases">
        <title>Genome sequencing project for genomic taxonomy and phylogenomics of Bacillus-like bacteria.</title>
        <authorList>
            <person name="Liu B."/>
            <person name="Wang J."/>
            <person name="Zhu Y."/>
            <person name="Liu G."/>
            <person name="Chen Q."/>
            <person name="Chen Z."/>
            <person name="Lan J."/>
            <person name="Che J."/>
            <person name="Ge C."/>
            <person name="Shi H."/>
            <person name="Pan Z."/>
            <person name="Liu X."/>
        </authorList>
    </citation>
    <scope>NUCLEOTIDE SEQUENCE [LARGE SCALE GENOMIC DNA]</scope>
    <source>
        <strain evidence="2 3">LMG 18435</strain>
    </source>
</reference>
<dbReference type="EMBL" id="LJJC01000004">
    <property type="protein sequence ID" value="KQL53390.1"/>
    <property type="molecule type" value="Genomic_DNA"/>
</dbReference>
<comment type="caution">
    <text evidence="2">The sequence shown here is derived from an EMBL/GenBank/DDBJ whole genome shotgun (WGS) entry which is preliminary data.</text>
</comment>
<dbReference type="Proteomes" id="UP000051888">
    <property type="component" value="Unassembled WGS sequence"/>
</dbReference>
<dbReference type="RefSeq" id="WP_055739117.1">
    <property type="nucleotide sequence ID" value="NZ_JAAIWL010000014.1"/>
</dbReference>
<organism evidence="2 3">
    <name type="scientific">Heyndrickxia shackletonii</name>
    <dbReference type="NCBI Taxonomy" id="157838"/>
    <lineage>
        <taxon>Bacteria</taxon>
        <taxon>Bacillati</taxon>
        <taxon>Bacillota</taxon>
        <taxon>Bacilli</taxon>
        <taxon>Bacillales</taxon>
        <taxon>Bacillaceae</taxon>
        <taxon>Heyndrickxia</taxon>
    </lineage>
</organism>